<proteinExistence type="predicted"/>
<evidence type="ECO:0000313" key="2">
    <source>
        <dbReference type="EMBL" id="EJK44128.1"/>
    </source>
</evidence>
<comment type="caution">
    <text evidence="2">The sequence shown here is derived from an EMBL/GenBank/DDBJ whole genome shotgun (WGS) entry which is preliminary data.</text>
</comment>
<feature type="non-terminal residue" evidence="2">
    <location>
        <position position="1"/>
    </location>
</feature>
<reference evidence="2 3" key="1">
    <citation type="journal article" date="2012" name="Genome Biol.">
        <title>Genome and low-iron response of an oceanic diatom adapted to chronic iron limitation.</title>
        <authorList>
            <person name="Lommer M."/>
            <person name="Specht M."/>
            <person name="Roy A.S."/>
            <person name="Kraemer L."/>
            <person name="Andreson R."/>
            <person name="Gutowska M.A."/>
            <person name="Wolf J."/>
            <person name="Bergner S.V."/>
            <person name="Schilhabel M.B."/>
            <person name="Klostermeier U.C."/>
            <person name="Beiko R.G."/>
            <person name="Rosenstiel P."/>
            <person name="Hippler M."/>
            <person name="Laroche J."/>
        </authorList>
    </citation>
    <scope>NUCLEOTIDE SEQUENCE [LARGE SCALE GENOMIC DNA]</scope>
    <source>
        <strain evidence="2 3">CCMP1005</strain>
    </source>
</reference>
<name>K0QYH3_THAOC</name>
<dbReference type="AlphaFoldDB" id="K0QYH3"/>
<organism evidence="2 3">
    <name type="scientific">Thalassiosira oceanica</name>
    <name type="common">Marine diatom</name>
    <dbReference type="NCBI Taxonomy" id="159749"/>
    <lineage>
        <taxon>Eukaryota</taxon>
        <taxon>Sar</taxon>
        <taxon>Stramenopiles</taxon>
        <taxon>Ochrophyta</taxon>
        <taxon>Bacillariophyta</taxon>
        <taxon>Coscinodiscophyceae</taxon>
        <taxon>Thalassiosirophycidae</taxon>
        <taxon>Thalassiosirales</taxon>
        <taxon>Thalassiosiraceae</taxon>
        <taxon>Thalassiosira</taxon>
    </lineage>
</organism>
<accession>K0QYH3</accession>
<sequence length="122" mass="12504">RCGGARRWGWGPNVKGNEREDRAGKGGRVPPTEVGWMDWQGGRGGWGARTGGCVRLAARLASGKVGGSADGLGRMALHRGGGTGQAEALFGRAESIWSSGMIPALGAGGPEFDSRNGPLVAF</sequence>
<gene>
    <name evidence="2" type="ORF">THAOC_37360</name>
</gene>
<feature type="region of interest" description="Disordered" evidence="1">
    <location>
        <begin position="1"/>
        <end position="41"/>
    </location>
</feature>
<protein>
    <submittedName>
        <fullName evidence="2">Uncharacterized protein</fullName>
    </submittedName>
</protein>
<evidence type="ECO:0000256" key="1">
    <source>
        <dbReference type="SAM" id="MobiDB-lite"/>
    </source>
</evidence>
<evidence type="ECO:0000313" key="3">
    <source>
        <dbReference type="Proteomes" id="UP000266841"/>
    </source>
</evidence>
<dbReference type="Proteomes" id="UP000266841">
    <property type="component" value="Unassembled WGS sequence"/>
</dbReference>
<keyword evidence="3" id="KW-1185">Reference proteome</keyword>
<dbReference type="EMBL" id="AGNL01050140">
    <property type="protein sequence ID" value="EJK44128.1"/>
    <property type="molecule type" value="Genomic_DNA"/>
</dbReference>